<proteinExistence type="predicted"/>
<dbReference type="InterPro" id="IPR029303">
    <property type="entry name" value="CapF_C"/>
</dbReference>
<feature type="domain" description="Capsular polysaccharide assembling protein CapF C-terminal" evidence="2">
    <location>
        <begin position="247"/>
        <end position="357"/>
    </location>
</feature>
<dbReference type="PANTHER" id="PTHR43245:SF55">
    <property type="entry name" value="NAD(P)-BINDING DOMAIN-CONTAINING PROTEIN"/>
    <property type="match status" value="1"/>
</dbReference>
<dbReference type="InterPro" id="IPR036291">
    <property type="entry name" value="NAD(P)-bd_dom_sf"/>
</dbReference>
<keyword evidence="4" id="KW-1185">Reference proteome</keyword>
<name>A0ABV9D597_9MICO</name>
<sequence>MRVVVTGADGFLGWHLRARLRALTNHEVVPVGRGLWNDLPALVRDADAVIHLAGVNRGEPYAVEHGNARLALDLSNALRLSARPTQVVYANSIQSGMDSPYGRGKQEAGRVLADIARERNASFVDVLLPNIFGEGAKPNYNTFVATFVERIVQGQAVSVDDRELQLLHVQDAARVLIEALTTPGGEQRPAGTPTSVASVLQTLETLHAAYRLGEIPPLSSELEVNLLNTLRARMFAERPTIPLVRRADERGALTEAVRARGSEGQTFVSTTKPGITRGQHFHLRKLERFAVVDGEAEIAMRRLFDDPVQVFRVNGDEPVAIDMPTGWPHKITNVGSGTLTTVFWTNELFTPEDTDTYAEEV</sequence>
<dbReference type="RefSeq" id="WP_122823125.1">
    <property type="nucleotide sequence ID" value="NZ_CP033325.1"/>
</dbReference>
<dbReference type="SUPFAM" id="SSF51735">
    <property type="entry name" value="NAD(P)-binding Rossmann-fold domains"/>
    <property type="match status" value="1"/>
</dbReference>
<dbReference type="EMBL" id="JBHSGF010000001">
    <property type="protein sequence ID" value="MFC4553895.1"/>
    <property type="molecule type" value="Genomic_DNA"/>
</dbReference>
<evidence type="ECO:0000313" key="4">
    <source>
        <dbReference type="Proteomes" id="UP001595955"/>
    </source>
</evidence>
<evidence type="ECO:0000259" key="1">
    <source>
        <dbReference type="Pfam" id="PF01370"/>
    </source>
</evidence>
<dbReference type="InterPro" id="IPR014710">
    <property type="entry name" value="RmlC-like_jellyroll"/>
</dbReference>
<dbReference type="SUPFAM" id="SSF51182">
    <property type="entry name" value="RmlC-like cupins"/>
    <property type="match status" value="1"/>
</dbReference>
<accession>A0ABV9D597</accession>
<protein>
    <submittedName>
        <fullName evidence="3">NAD-dependent epimerase/dehydratase family protein</fullName>
    </submittedName>
</protein>
<dbReference type="Gene3D" id="3.40.50.720">
    <property type="entry name" value="NAD(P)-binding Rossmann-like Domain"/>
    <property type="match status" value="1"/>
</dbReference>
<gene>
    <name evidence="3" type="ORF">ACFO3F_01420</name>
</gene>
<dbReference type="InterPro" id="IPR050177">
    <property type="entry name" value="Lipid_A_modif_metabolic_enz"/>
</dbReference>
<dbReference type="Proteomes" id="UP001595955">
    <property type="component" value="Unassembled WGS sequence"/>
</dbReference>
<dbReference type="InterPro" id="IPR001509">
    <property type="entry name" value="Epimerase_deHydtase"/>
</dbReference>
<feature type="domain" description="NAD-dependent epimerase/dehydratase" evidence="1">
    <location>
        <begin position="3"/>
        <end position="183"/>
    </location>
</feature>
<dbReference type="Gene3D" id="2.60.120.10">
    <property type="entry name" value="Jelly Rolls"/>
    <property type="match status" value="1"/>
</dbReference>
<dbReference type="InterPro" id="IPR011051">
    <property type="entry name" value="RmlC_Cupin_sf"/>
</dbReference>
<reference evidence="4" key="1">
    <citation type="journal article" date="2019" name="Int. J. Syst. Evol. Microbiol.">
        <title>The Global Catalogue of Microorganisms (GCM) 10K type strain sequencing project: providing services to taxonomists for standard genome sequencing and annotation.</title>
        <authorList>
            <consortium name="The Broad Institute Genomics Platform"/>
            <consortium name="The Broad Institute Genome Sequencing Center for Infectious Disease"/>
            <person name="Wu L."/>
            <person name="Ma J."/>
        </authorList>
    </citation>
    <scope>NUCLEOTIDE SEQUENCE [LARGE SCALE GENOMIC DNA]</scope>
    <source>
        <strain evidence="4">JCM 3369</strain>
    </source>
</reference>
<comment type="caution">
    <text evidence="3">The sequence shown here is derived from an EMBL/GenBank/DDBJ whole genome shotgun (WGS) entry which is preliminary data.</text>
</comment>
<dbReference type="Pfam" id="PF14667">
    <property type="entry name" value="Polysacc_synt_C"/>
    <property type="match status" value="1"/>
</dbReference>
<dbReference type="Pfam" id="PF01370">
    <property type="entry name" value="Epimerase"/>
    <property type="match status" value="1"/>
</dbReference>
<evidence type="ECO:0000259" key="2">
    <source>
        <dbReference type="Pfam" id="PF14667"/>
    </source>
</evidence>
<dbReference type="PANTHER" id="PTHR43245">
    <property type="entry name" value="BIFUNCTIONAL POLYMYXIN RESISTANCE PROTEIN ARNA"/>
    <property type="match status" value="1"/>
</dbReference>
<evidence type="ECO:0000313" key="3">
    <source>
        <dbReference type="EMBL" id="MFC4553895.1"/>
    </source>
</evidence>
<organism evidence="3 4">
    <name type="scientific">Georgenia faecalis</name>
    <dbReference type="NCBI Taxonomy" id="2483799"/>
    <lineage>
        <taxon>Bacteria</taxon>
        <taxon>Bacillati</taxon>
        <taxon>Actinomycetota</taxon>
        <taxon>Actinomycetes</taxon>
        <taxon>Micrococcales</taxon>
        <taxon>Bogoriellaceae</taxon>
        <taxon>Georgenia</taxon>
    </lineage>
</organism>